<keyword evidence="1" id="KW-0812">Transmembrane</keyword>
<proteinExistence type="predicted"/>
<gene>
    <name evidence="3" type="ORF">OEV98_13430</name>
</gene>
<evidence type="ECO:0000256" key="1">
    <source>
        <dbReference type="SAM" id="Phobius"/>
    </source>
</evidence>
<evidence type="ECO:0000259" key="2">
    <source>
        <dbReference type="Pfam" id="PF19701"/>
    </source>
</evidence>
<keyword evidence="4" id="KW-1185">Reference proteome</keyword>
<dbReference type="RefSeq" id="WP_263073834.1">
    <property type="nucleotide sequence ID" value="NZ_JAOUSF010000004.1"/>
</dbReference>
<dbReference type="InterPro" id="IPR045679">
    <property type="entry name" value="DUF6199"/>
</dbReference>
<reference evidence="3" key="1">
    <citation type="submission" date="2022-10" db="EMBL/GenBank/DDBJ databases">
        <title>Description of Fervidibacillus gen. nov. in the family Fervidibacillaceae fam. nov. with two species, Fervidibacillus albus sp. nov., and Fervidibacillus halotolerans sp. nov., isolated from tidal flat sediments.</title>
        <authorList>
            <person name="Kwon K.K."/>
            <person name="Yang S.-H."/>
        </authorList>
    </citation>
    <scope>NUCLEOTIDE SEQUENCE</scope>
    <source>
        <strain evidence="3">JCM 19140</strain>
    </source>
</reference>
<dbReference type="EMBL" id="JAOUSF010000004">
    <property type="protein sequence ID" value="MCU9614540.1"/>
    <property type="molecule type" value="Genomic_DNA"/>
</dbReference>
<dbReference type="Pfam" id="PF19701">
    <property type="entry name" value="DUF6199"/>
    <property type="match status" value="1"/>
</dbReference>
<sequence>MVFICAVLCIPIYFLLFLGIVDPRELIMWGNRWKFKEEPELSDELLRITKYSSLVCIIVLTLIWIATIISFFK</sequence>
<dbReference type="Proteomes" id="UP001209318">
    <property type="component" value="Unassembled WGS sequence"/>
</dbReference>
<protein>
    <recommendedName>
        <fullName evidence="2">DUF6199 domain-containing protein</fullName>
    </recommendedName>
</protein>
<name>A0AAE3ITW3_9BACI</name>
<evidence type="ECO:0000313" key="3">
    <source>
        <dbReference type="EMBL" id="MCU9614540.1"/>
    </source>
</evidence>
<keyword evidence="1" id="KW-0472">Membrane</keyword>
<keyword evidence="1" id="KW-1133">Transmembrane helix</keyword>
<evidence type="ECO:0000313" key="4">
    <source>
        <dbReference type="Proteomes" id="UP001209318"/>
    </source>
</evidence>
<organism evidence="3 4">
    <name type="scientific">Perspicuibacillus lycopersici</name>
    <dbReference type="NCBI Taxonomy" id="1325689"/>
    <lineage>
        <taxon>Bacteria</taxon>
        <taxon>Bacillati</taxon>
        <taxon>Bacillota</taxon>
        <taxon>Bacilli</taxon>
        <taxon>Bacillales</taxon>
        <taxon>Bacillaceae</taxon>
        <taxon>Perspicuibacillus</taxon>
    </lineage>
</organism>
<dbReference type="AlphaFoldDB" id="A0AAE3ITW3"/>
<feature type="transmembrane region" description="Helical" evidence="1">
    <location>
        <begin position="51"/>
        <end position="72"/>
    </location>
</feature>
<accession>A0AAE3ITW3</accession>
<comment type="caution">
    <text evidence="3">The sequence shown here is derived from an EMBL/GenBank/DDBJ whole genome shotgun (WGS) entry which is preliminary data.</text>
</comment>
<feature type="domain" description="DUF6199" evidence="2">
    <location>
        <begin position="11"/>
        <end position="65"/>
    </location>
</feature>